<dbReference type="EMBL" id="JABGBN010000004">
    <property type="protein sequence ID" value="NOL51816.1"/>
    <property type="molecule type" value="Genomic_DNA"/>
</dbReference>
<evidence type="ECO:0008006" key="4">
    <source>
        <dbReference type="Google" id="ProtNLM"/>
    </source>
</evidence>
<accession>A0A849P424</accession>
<keyword evidence="1" id="KW-0732">Signal</keyword>
<proteinExistence type="predicted"/>
<reference evidence="2 3" key="1">
    <citation type="submission" date="2020-05" db="EMBL/GenBank/DDBJ databases">
        <authorList>
            <person name="Niu N."/>
        </authorList>
    </citation>
    <scope>NUCLEOTIDE SEQUENCE [LARGE SCALE GENOMIC DNA]</scope>
    <source>
        <strain evidence="2 3">3340-03</strain>
    </source>
</reference>
<evidence type="ECO:0000313" key="2">
    <source>
        <dbReference type="EMBL" id="NOL51816.1"/>
    </source>
</evidence>
<gene>
    <name evidence="2" type="ORF">HKX39_06495</name>
</gene>
<evidence type="ECO:0000313" key="3">
    <source>
        <dbReference type="Proteomes" id="UP000537862"/>
    </source>
</evidence>
<feature type="chain" id="PRO_5032792482" description="Preprotein translocase subunit SecD" evidence="1">
    <location>
        <begin position="32"/>
        <end position="164"/>
    </location>
</feature>
<comment type="caution">
    <text evidence="2">The sequence shown here is derived from an EMBL/GenBank/DDBJ whole genome shotgun (WGS) entry which is preliminary data.</text>
</comment>
<keyword evidence="3" id="KW-1185">Reference proteome</keyword>
<evidence type="ECO:0000256" key="1">
    <source>
        <dbReference type="SAM" id="SignalP"/>
    </source>
</evidence>
<dbReference type="AlphaFoldDB" id="A0A849P424"/>
<name>A0A849P424_9BURK</name>
<protein>
    <recommendedName>
        <fullName evidence="4">Preprotein translocase subunit SecD</fullName>
    </recommendedName>
</protein>
<feature type="signal peptide" evidence="1">
    <location>
        <begin position="1"/>
        <end position="31"/>
    </location>
</feature>
<dbReference type="Proteomes" id="UP000537862">
    <property type="component" value="Unassembled WGS sequence"/>
</dbReference>
<organism evidence="2 3">
    <name type="scientific">Pelistega suis</name>
    <dbReference type="NCBI Taxonomy" id="1631957"/>
    <lineage>
        <taxon>Bacteria</taxon>
        <taxon>Pseudomonadati</taxon>
        <taxon>Pseudomonadota</taxon>
        <taxon>Betaproteobacteria</taxon>
        <taxon>Burkholderiales</taxon>
        <taxon>Alcaligenaceae</taxon>
        <taxon>Pelistega</taxon>
    </lineage>
</organism>
<dbReference type="RefSeq" id="WP_171680514.1">
    <property type="nucleotide sequence ID" value="NZ_JABGBN010000004.1"/>
</dbReference>
<sequence length="164" mass="17105">MKLSRKLALAVLPLAAILAGCQSTGSSSSQAAAPAAQAQQIQVANVEVFAASDKVVKGYRAVKLNEKQTIYVANEPVFTRADLTAIEPVQDNQGRAFVRLQLNENGVKALNAVPANRGFVTVVGGQVASLSGVRDGNNFLFLTRDTQTAQAIVGAVTGQQPAAK</sequence>
<dbReference type="PROSITE" id="PS51257">
    <property type="entry name" value="PROKAR_LIPOPROTEIN"/>
    <property type="match status" value="1"/>
</dbReference>